<dbReference type="CDD" id="cd16343">
    <property type="entry name" value="LMWPTP"/>
    <property type="match status" value="1"/>
</dbReference>
<evidence type="ECO:0000256" key="1">
    <source>
        <dbReference type="ARBA" id="ARBA00011063"/>
    </source>
</evidence>
<evidence type="ECO:0000313" key="6">
    <source>
        <dbReference type="EMBL" id="MCC8431526.1"/>
    </source>
</evidence>
<protein>
    <recommendedName>
        <fullName evidence="2">protein-tyrosine-phosphatase</fullName>
        <ecNumber evidence="2">3.1.3.48</ecNumber>
    </recommendedName>
</protein>
<proteinExistence type="inferred from homology"/>
<keyword evidence="7" id="KW-1185">Reference proteome</keyword>
<dbReference type="Proteomes" id="UP001198862">
    <property type="component" value="Unassembled WGS sequence"/>
</dbReference>
<dbReference type="PANTHER" id="PTHR11717">
    <property type="entry name" value="LOW MOLECULAR WEIGHT PROTEIN TYROSINE PHOSPHATASE"/>
    <property type="match status" value="1"/>
</dbReference>
<evidence type="ECO:0000259" key="5">
    <source>
        <dbReference type="SMART" id="SM00226"/>
    </source>
</evidence>
<dbReference type="PRINTS" id="PR00719">
    <property type="entry name" value="LMWPTPASE"/>
</dbReference>
<dbReference type="EC" id="3.1.3.48" evidence="2"/>
<dbReference type="Pfam" id="PF01451">
    <property type="entry name" value="LMWPc"/>
    <property type="match status" value="1"/>
</dbReference>
<dbReference type="InterPro" id="IPR036196">
    <property type="entry name" value="Ptyr_pPase_sf"/>
</dbReference>
<keyword evidence="3" id="KW-0378">Hydrolase</keyword>
<dbReference type="RefSeq" id="WP_230552868.1">
    <property type="nucleotide sequence ID" value="NZ_JAJISD010000010.1"/>
</dbReference>
<organism evidence="6 7">
    <name type="scientific">Reyranella aquatilis</name>
    <dbReference type="NCBI Taxonomy" id="2035356"/>
    <lineage>
        <taxon>Bacteria</taxon>
        <taxon>Pseudomonadati</taxon>
        <taxon>Pseudomonadota</taxon>
        <taxon>Alphaproteobacteria</taxon>
        <taxon>Hyphomicrobiales</taxon>
        <taxon>Reyranellaceae</taxon>
        <taxon>Reyranella</taxon>
    </lineage>
</organism>
<accession>A0ABS8KZL9</accession>
<name>A0ABS8KZL9_9HYPH</name>
<dbReference type="SUPFAM" id="SSF52788">
    <property type="entry name" value="Phosphotyrosine protein phosphatases I"/>
    <property type="match status" value="1"/>
</dbReference>
<evidence type="ECO:0000313" key="7">
    <source>
        <dbReference type="Proteomes" id="UP001198862"/>
    </source>
</evidence>
<comment type="similarity">
    <text evidence="1">Belongs to the low molecular weight phosphotyrosine protein phosphatase family.</text>
</comment>
<dbReference type="InterPro" id="IPR050438">
    <property type="entry name" value="LMW_PTPase"/>
</dbReference>
<gene>
    <name evidence="6" type="ORF">LJ725_21335</name>
</gene>
<feature type="domain" description="Phosphotyrosine protein phosphatase I" evidence="5">
    <location>
        <begin position="3"/>
        <end position="152"/>
    </location>
</feature>
<comment type="caution">
    <text evidence="6">The sequence shown here is derived from an EMBL/GenBank/DDBJ whole genome shotgun (WGS) entry which is preliminary data.</text>
</comment>
<reference evidence="6 7" key="1">
    <citation type="submission" date="2021-11" db="EMBL/GenBank/DDBJ databases">
        <authorList>
            <person name="Lee D.-H."/>
            <person name="Kim S.-B."/>
        </authorList>
    </citation>
    <scope>NUCLEOTIDE SEQUENCE [LARGE SCALE GENOMIC DNA]</scope>
    <source>
        <strain evidence="6 7">KCTC 52223</strain>
    </source>
</reference>
<dbReference type="EMBL" id="JAJISD010000010">
    <property type="protein sequence ID" value="MCC8431526.1"/>
    <property type="molecule type" value="Genomic_DNA"/>
</dbReference>
<dbReference type="Gene3D" id="3.40.50.2300">
    <property type="match status" value="1"/>
</dbReference>
<evidence type="ECO:0000256" key="2">
    <source>
        <dbReference type="ARBA" id="ARBA00013064"/>
    </source>
</evidence>
<evidence type="ECO:0000256" key="4">
    <source>
        <dbReference type="ARBA" id="ARBA00022912"/>
    </source>
</evidence>
<dbReference type="SMART" id="SM00226">
    <property type="entry name" value="LMWPc"/>
    <property type="match status" value="1"/>
</dbReference>
<keyword evidence="4" id="KW-0904">Protein phosphatase</keyword>
<dbReference type="InterPro" id="IPR017867">
    <property type="entry name" value="Tyr_phospatase_low_mol_wt"/>
</dbReference>
<sequence length="161" mass="17137">MTIGILFVCTANLCRSPTAEGVFRSLATKAGLAEAFEIDSAGTGASHVGQPPTPAAIDVAAARGYDISGIRARQITGGDIEHFDYVLGMTRGHLAEMRWLAPRDLADKPQLLMNYAPPLGILDIPDPFGGTTDDYERAIGMIESATRGLLARLTPQVKRAI</sequence>
<dbReference type="InterPro" id="IPR023485">
    <property type="entry name" value="Ptyr_pPase"/>
</dbReference>
<dbReference type="PANTHER" id="PTHR11717:SF7">
    <property type="entry name" value="LOW MOLECULAR WEIGHT PHOSPHOTYROSINE PROTEIN PHOSPHATASE"/>
    <property type="match status" value="1"/>
</dbReference>
<evidence type="ECO:0000256" key="3">
    <source>
        <dbReference type="ARBA" id="ARBA00022801"/>
    </source>
</evidence>